<dbReference type="RefSeq" id="WP_252680889.1">
    <property type="nucleotide sequence ID" value="NZ_JAMXHT010000004.1"/>
</dbReference>
<evidence type="ECO:0000313" key="2">
    <source>
        <dbReference type="EMBL" id="MCO5398700.1"/>
    </source>
</evidence>
<dbReference type="PANTHER" id="PTHR30383:SF24">
    <property type="entry name" value="THIOESTERASE 1_PROTEASE 1_LYSOPHOSPHOLIPASE L1"/>
    <property type="match status" value="1"/>
</dbReference>
<protein>
    <submittedName>
        <fullName evidence="2">Arylesterase</fullName>
    </submittedName>
</protein>
<dbReference type="InterPro" id="IPR013830">
    <property type="entry name" value="SGNH_hydro"/>
</dbReference>
<proteinExistence type="predicted"/>
<reference evidence="2" key="1">
    <citation type="submission" date="2022-06" db="EMBL/GenBank/DDBJ databases">
        <authorList>
            <person name="Lu C.-H."/>
        </authorList>
    </citation>
    <scope>NUCLEOTIDE SEQUENCE</scope>
    <source>
        <strain evidence="2">21MJYT02-11</strain>
    </source>
</reference>
<dbReference type="SUPFAM" id="SSF52266">
    <property type="entry name" value="SGNH hydrolase"/>
    <property type="match status" value="1"/>
</dbReference>
<dbReference type="EMBL" id="JAMXHT010000004">
    <property type="protein sequence ID" value="MCO5398700.1"/>
    <property type="molecule type" value="Genomic_DNA"/>
</dbReference>
<accession>A0ABT1AJW7</accession>
<sequence length="198" mass="21329">MAPIAQTSAAQDAPASRRVVVLGDSLSAGYGLAQGTGWVALLDKRLKERKVDYSVANASISGDTTAGGRSRLPAVLTREKPAIVVLELGANDALRGLSLASSEANLKAMIEASQATGAKVLLVGMRIPPNYGPDYGERFFAMFGKLAQQYKLPLVPFLLDGVVQHPDWFQEDRIHPIAQAQPTILDNVWPKLEPLLKR</sequence>
<dbReference type="Pfam" id="PF13472">
    <property type="entry name" value="Lipase_GDSL_2"/>
    <property type="match status" value="1"/>
</dbReference>
<dbReference type="PROSITE" id="PS01098">
    <property type="entry name" value="LIPASE_GDSL_SER"/>
    <property type="match status" value="1"/>
</dbReference>
<organism evidence="2 3">
    <name type="scientific">Ralstonia soli</name>
    <dbReference type="NCBI Taxonomy" id="2953896"/>
    <lineage>
        <taxon>Bacteria</taxon>
        <taxon>Pseudomonadati</taxon>
        <taxon>Pseudomonadota</taxon>
        <taxon>Betaproteobacteria</taxon>
        <taxon>Burkholderiales</taxon>
        <taxon>Burkholderiaceae</taxon>
        <taxon>Ralstonia</taxon>
    </lineage>
</organism>
<dbReference type="InterPro" id="IPR051532">
    <property type="entry name" value="Ester_Hydrolysis_Enzymes"/>
</dbReference>
<evidence type="ECO:0000259" key="1">
    <source>
        <dbReference type="Pfam" id="PF13472"/>
    </source>
</evidence>
<reference evidence="2" key="2">
    <citation type="journal article" date="2023" name="Front. Microbiol.">
        <title>Ralstonia chuxiongensis sp. nov., Ralstonia mojiangensis sp. nov., and Ralstonia soli sp. nov., isolated from tobacco fields, are three novel species in the family Burkholderiaceae.</title>
        <authorList>
            <person name="Lu C.H."/>
            <person name="Zhang Y.Y."/>
            <person name="Jiang N."/>
            <person name="Chen W."/>
            <person name="Shao X."/>
            <person name="Zhao Z.M."/>
            <person name="Lu W.L."/>
            <person name="Hu X."/>
            <person name="Xi Y.X."/>
            <person name="Zou S.Y."/>
            <person name="Wei Q.J."/>
            <person name="Lin Z.L."/>
            <person name="Gong L."/>
            <person name="Gai X.T."/>
            <person name="Zhang L.Q."/>
            <person name="Li J.Y."/>
            <person name="Jin Y."/>
            <person name="Xia Z.Y."/>
        </authorList>
    </citation>
    <scope>NUCLEOTIDE SEQUENCE</scope>
    <source>
        <strain evidence="2">21MJYT02-11</strain>
    </source>
</reference>
<keyword evidence="3" id="KW-1185">Reference proteome</keyword>
<evidence type="ECO:0000313" key="3">
    <source>
        <dbReference type="Proteomes" id="UP001162811"/>
    </source>
</evidence>
<feature type="domain" description="SGNH hydrolase-type esterase" evidence="1">
    <location>
        <begin position="21"/>
        <end position="178"/>
    </location>
</feature>
<dbReference type="InterPro" id="IPR008265">
    <property type="entry name" value="Lipase_GDSL_AS"/>
</dbReference>
<dbReference type="Gene3D" id="3.40.50.1110">
    <property type="entry name" value="SGNH hydrolase"/>
    <property type="match status" value="1"/>
</dbReference>
<dbReference type="Proteomes" id="UP001162811">
    <property type="component" value="Unassembled WGS sequence"/>
</dbReference>
<gene>
    <name evidence="2" type="ORF">NG900_10925</name>
</gene>
<name>A0ABT1AJW7_9RALS</name>
<comment type="caution">
    <text evidence="2">The sequence shown here is derived from an EMBL/GenBank/DDBJ whole genome shotgun (WGS) entry which is preliminary data.</text>
</comment>
<dbReference type="CDD" id="cd01822">
    <property type="entry name" value="Lysophospholipase_L1_like"/>
    <property type="match status" value="1"/>
</dbReference>
<dbReference type="PANTHER" id="PTHR30383">
    <property type="entry name" value="THIOESTERASE 1/PROTEASE 1/LYSOPHOSPHOLIPASE L1"/>
    <property type="match status" value="1"/>
</dbReference>
<dbReference type="InterPro" id="IPR036514">
    <property type="entry name" value="SGNH_hydro_sf"/>
</dbReference>